<evidence type="ECO:0000256" key="1">
    <source>
        <dbReference type="ARBA" id="ARBA00023242"/>
    </source>
</evidence>
<feature type="chain" id="PRO_5031510016" description="ELM2 domain-containing protein" evidence="3">
    <location>
        <begin position="17"/>
        <end position="136"/>
    </location>
</feature>
<keyword evidence="3" id="KW-0732">Signal</keyword>
<dbReference type="EMBL" id="HBII01018454">
    <property type="protein sequence ID" value="CAE0348913.1"/>
    <property type="molecule type" value="Transcribed_RNA"/>
</dbReference>
<feature type="signal peptide" evidence="3">
    <location>
        <begin position="1"/>
        <end position="16"/>
    </location>
</feature>
<keyword evidence="1" id="KW-0539">Nucleus</keyword>
<evidence type="ECO:0000256" key="2">
    <source>
        <dbReference type="SAM" id="MobiDB-lite"/>
    </source>
</evidence>
<sequence length="136" mass="15468">MRPLVLLSISIGLSLHLFVMEPNDEDKSMWMKTKDKPEIRVGKDFQATLPDCTKPRATEETKQPEVGEPGAYLKSLHTNVRIGHNFQADIPSIQTSEPALPPYLSNEPHGTKRDHLDADSDNSEEYREIKRQKESE</sequence>
<dbReference type="InterPro" id="IPR000949">
    <property type="entry name" value="ELM2_dom"/>
</dbReference>
<dbReference type="PROSITE" id="PS51156">
    <property type="entry name" value="ELM2"/>
    <property type="match status" value="1"/>
</dbReference>
<evidence type="ECO:0000256" key="3">
    <source>
        <dbReference type="SAM" id="SignalP"/>
    </source>
</evidence>
<evidence type="ECO:0000259" key="4">
    <source>
        <dbReference type="PROSITE" id="PS51156"/>
    </source>
</evidence>
<feature type="compositionally biased region" description="Basic and acidic residues" evidence="2">
    <location>
        <begin position="53"/>
        <end position="65"/>
    </location>
</feature>
<accession>A0A7S3JB78</accession>
<name>A0A7S3JB78_9SPIT</name>
<feature type="region of interest" description="Disordered" evidence="2">
    <location>
        <begin position="87"/>
        <end position="136"/>
    </location>
</feature>
<organism evidence="5">
    <name type="scientific">Euplotes harpa</name>
    <dbReference type="NCBI Taxonomy" id="151035"/>
    <lineage>
        <taxon>Eukaryota</taxon>
        <taxon>Sar</taxon>
        <taxon>Alveolata</taxon>
        <taxon>Ciliophora</taxon>
        <taxon>Intramacronucleata</taxon>
        <taxon>Spirotrichea</taxon>
        <taxon>Hypotrichia</taxon>
        <taxon>Euplotida</taxon>
        <taxon>Euplotidae</taxon>
        <taxon>Euplotes</taxon>
    </lineage>
</organism>
<reference evidence="5" key="1">
    <citation type="submission" date="2021-01" db="EMBL/GenBank/DDBJ databases">
        <authorList>
            <person name="Corre E."/>
            <person name="Pelletier E."/>
            <person name="Niang G."/>
            <person name="Scheremetjew M."/>
            <person name="Finn R."/>
            <person name="Kale V."/>
            <person name="Holt S."/>
            <person name="Cochrane G."/>
            <person name="Meng A."/>
            <person name="Brown T."/>
            <person name="Cohen L."/>
        </authorList>
    </citation>
    <scope>NUCLEOTIDE SEQUENCE</scope>
    <source>
        <strain evidence="5">FSP1.4</strain>
    </source>
</reference>
<feature type="region of interest" description="Disordered" evidence="2">
    <location>
        <begin position="49"/>
        <end position="70"/>
    </location>
</feature>
<protein>
    <recommendedName>
        <fullName evidence="4">ELM2 domain-containing protein</fullName>
    </recommendedName>
</protein>
<proteinExistence type="predicted"/>
<feature type="domain" description="ELM2" evidence="4">
    <location>
        <begin position="37"/>
        <end position="136"/>
    </location>
</feature>
<gene>
    <name evidence="5" type="ORF">EHAR0213_LOCUS7825</name>
</gene>
<feature type="compositionally biased region" description="Basic and acidic residues" evidence="2">
    <location>
        <begin position="109"/>
        <end position="136"/>
    </location>
</feature>
<dbReference type="Pfam" id="PF01448">
    <property type="entry name" value="ELM2"/>
    <property type="match status" value="1"/>
</dbReference>
<evidence type="ECO:0000313" key="5">
    <source>
        <dbReference type="EMBL" id="CAE0348913.1"/>
    </source>
</evidence>
<dbReference type="AlphaFoldDB" id="A0A7S3JB78"/>